<dbReference type="EMBL" id="BSXW01000362">
    <property type="protein sequence ID" value="GMF20035.1"/>
    <property type="molecule type" value="Genomic_DNA"/>
</dbReference>
<keyword evidence="3" id="KW-1185">Reference proteome</keyword>
<evidence type="ECO:0000313" key="2">
    <source>
        <dbReference type="EMBL" id="GMF20035.1"/>
    </source>
</evidence>
<dbReference type="Proteomes" id="UP001165083">
    <property type="component" value="Unassembled WGS sequence"/>
</dbReference>
<accession>A0A9W6WXF0</accession>
<feature type="compositionally biased region" description="Basic and acidic residues" evidence="1">
    <location>
        <begin position="78"/>
        <end position="94"/>
    </location>
</feature>
<dbReference type="AlphaFoldDB" id="A0A9W6WXF0"/>
<feature type="compositionally biased region" description="Low complexity" evidence="1">
    <location>
        <begin position="65"/>
        <end position="74"/>
    </location>
</feature>
<organism evidence="2 3">
    <name type="scientific">Phytophthora lilii</name>
    <dbReference type="NCBI Taxonomy" id="2077276"/>
    <lineage>
        <taxon>Eukaryota</taxon>
        <taxon>Sar</taxon>
        <taxon>Stramenopiles</taxon>
        <taxon>Oomycota</taxon>
        <taxon>Peronosporomycetes</taxon>
        <taxon>Peronosporales</taxon>
        <taxon>Peronosporaceae</taxon>
        <taxon>Phytophthora</taxon>
    </lineage>
</organism>
<evidence type="ECO:0000256" key="1">
    <source>
        <dbReference type="SAM" id="MobiDB-lite"/>
    </source>
</evidence>
<comment type="caution">
    <text evidence="2">The sequence shown here is derived from an EMBL/GenBank/DDBJ whole genome shotgun (WGS) entry which is preliminary data.</text>
</comment>
<evidence type="ECO:0000313" key="3">
    <source>
        <dbReference type="Proteomes" id="UP001165083"/>
    </source>
</evidence>
<sequence>MYCMRDTMCKWCHDKSQGKRKAHQEHEVANTSNKKARPSSGDTASKKTKRTYGKTAKANFDDNWSSSSASSLEASDTESERSESDSDLLMERKAASKHSPTELQRLKLLRLRVKVMKYEASARNLKVRAMEAHYTAERFAAQLKLERLVVPEREIEHDLPSLW</sequence>
<reference evidence="2" key="1">
    <citation type="submission" date="2023-04" db="EMBL/GenBank/DDBJ databases">
        <title>Phytophthora lilii NBRC 32176.</title>
        <authorList>
            <person name="Ichikawa N."/>
            <person name="Sato H."/>
            <person name="Tonouchi N."/>
        </authorList>
    </citation>
    <scope>NUCLEOTIDE SEQUENCE</scope>
    <source>
        <strain evidence="2">NBRC 32176</strain>
    </source>
</reference>
<gene>
    <name evidence="2" type="ORF">Plil01_000773500</name>
</gene>
<name>A0A9W6WXF0_9STRA</name>
<feature type="region of interest" description="Disordered" evidence="1">
    <location>
        <begin position="14"/>
        <end position="101"/>
    </location>
</feature>
<proteinExistence type="predicted"/>
<protein>
    <submittedName>
        <fullName evidence="2">Unnamed protein product</fullName>
    </submittedName>
</protein>